<feature type="transmembrane region" description="Helical" evidence="2">
    <location>
        <begin position="48"/>
        <end position="67"/>
    </location>
</feature>
<feature type="region of interest" description="Disordered" evidence="1">
    <location>
        <begin position="344"/>
        <end position="363"/>
    </location>
</feature>
<organism evidence="4 5">
    <name type="scientific">Cudoniella acicularis</name>
    <dbReference type="NCBI Taxonomy" id="354080"/>
    <lineage>
        <taxon>Eukaryota</taxon>
        <taxon>Fungi</taxon>
        <taxon>Dikarya</taxon>
        <taxon>Ascomycota</taxon>
        <taxon>Pezizomycotina</taxon>
        <taxon>Leotiomycetes</taxon>
        <taxon>Helotiales</taxon>
        <taxon>Tricladiaceae</taxon>
        <taxon>Cudoniella</taxon>
    </lineage>
</organism>
<dbReference type="PANTHER" id="PTHR10622:SF10">
    <property type="entry name" value="HET DOMAIN-CONTAINING PROTEIN"/>
    <property type="match status" value="1"/>
</dbReference>
<feature type="compositionally biased region" description="Polar residues" evidence="1">
    <location>
        <begin position="985"/>
        <end position="1002"/>
    </location>
</feature>
<dbReference type="PANTHER" id="PTHR10622">
    <property type="entry name" value="HET DOMAIN-CONTAINING PROTEIN"/>
    <property type="match status" value="1"/>
</dbReference>
<evidence type="ECO:0000256" key="1">
    <source>
        <dbReference type="SAM" id="MobiDB-lite"/>
    </source>
</evidence>
<feature type="compositionally biased region" description="Basic and acidic residues" evidence="1">
    <location>
        <begin position="910"/>
        <end position="924"/>
    </location>
</feature>
<feature type="region of interest" description="Disordered" evidence="1">
    <location>
        <begin position="1186"/>
        <end position="1216"/>
    </location>
</feature>
<evidence type="ECO:0000313" key="4">
    <source>
        <dbReference type="EMBL" id="KAF4627078.1"/>
    </source>
</evidence>
<protein>
    <recommendedName>
        <fullName evidence="3">Heterokaryon incompatibility domain-containing protein</fullName>
    </recommendedName>
</protein>
<feature type="compositionally biased region" description="Basic and acidic residues" evidence="1">
    <location>
        <begin position="975"/>
        <end position="984"/>
    </location>
</feature>
<keyword evidence="2" id="KW-0472">Membrane</keyword>
<dbReference type="InterPro" id="IPR010730">
    <property type="entry name" value="HET"/>
</dbReference>
<dbReference type="OrthoDB" id="674604at2759"/>
<sequence>MMARFEDAAVTAAFDPMYEIRKPMNVNKVPMRRQKVALFVGRKQTCRLVILLLLATNYSSILVISSITQFSRSAKNSTREMSWTDQNELMRLGKKILDATGTNTPSEKSMISQLASSAGVGYHVARDAYVKSVLDPLLQEKVRKSMNWLIHATFVPEFVDGKASNANLDDSTEAFDPSSIKPDGLQTPKRMFNIDTGNLEDWPTGQYVILSHSWKGQEISYPFISNLKESRKKREVYEMMHDDSDEEARRFARFKAKKFKHLEAGKSDVQLLSAQCTKDIQAQIKKIDTVLSRSGTNSNARELLAQLAEFKEATWGEMTARNSCNAKKKELELRKMADNVLEKEKKDAGVDDSEMPSGMNEKDDLGKEFAQAEQELSQAEEKLGQAEERLRKATASCEVMNHDSALSLAVEDLLPVLERKKSMNKIEGSIREAKRILDSGLFPSNGRKRYLWNDTCCIDKSDANELTGSLAMMGEWYNNADFCLVHLDTPSSTEWVSTWDHLEQPAELPNFCSFDCVSDPKWATRGWTLQELVLSKMSFYVNSLWQPLARSVEGLGAYYYHCSYLDKHIQDGDILNVPPEAKSILQDTAILRELMDTGEKIEYISYPGCSEKSRRLIGILDFLGVHFPGDMDDDNSSAYIRNAISVAAYGIESRLNRGTSAGQRLRNLFTALGFDTTSIRAQARSLIKLLVRALIEDCTGAIDEDRKRVSQFTHVSPPECCRGLSRSSLPAYDILSLASYRECTVPVDRVYSLMGVLGVKFAAFHAEGPTKALCRLLDEVVITTNDVSIFNWAGKDLGSPIRGRSLYPSNLTAFGPERTEGYFTARRNDVLARASKEKRYGLQDTASRLNLLLRQTIDFLKRTAHQDMPIDLIRSILKFIKETRLHDLRPQLVNLSKLLVYLKDTPSFEDKYKPKARSRTEGESTKSVVGGGKVQGSGSIASRFGIKTPQIPQMPQISASKLKARGLQSLYGKKSAPEEPEPAKDSSNTAPTTQRPVTTVQEQVEPETLVDEINDWISTKRDVKNIPDEFKDLFENLQAPNLDRLRIGRQKPKTTKTPLSNSMICPNPIMVTTSGIEGVFDIQRVVITMQNPEALRYQVESVVNQSQKISGQCTISTALSTITVNFSCAAGVLRKQLDVCDVVQQALFEVELEKGGGSTQTDLPLAPGQENTNYYGKLASLSSGFMRQKSQPTGAPENENSKHDTQGEEAQTQAFGETEEQRRVCRMLDFVQETNINFIVGEWVLARFTGAEGAKWFLCQLELGSTHSYYGRRIATDQIDFENVVPEFGLVGHWENYMENKKTELCRVMNVLIRGRIARRYADEVVGPEKEIDKAAQINAEIDEDSDSGGSDGKEKLIGILVKRGTLFGAEIVQTVTDMWGERLDGMLSDTILQQVPKELRAAILNLNENEDLLPAMFLSGVKVHMF</sequence>
<comment type="caution">
    <text evidence="4">The sequence shown here is derived from an EMBL/GenBank/DDBJ whole genome shotgun (WGS) entry which is preliminary data.</text>
</comment>
<keyword evidence="5" id="KW-1185">Reference proteome</keyword>
<keyword evidence="2" id="KW-0812">Transmembrane</keyword>
<proteinExistence type="predicted"/>
<name>A0A8H4RDT4_9HELO</name>
<evidence type="ECO:0000259" key="3">
    <source>
        <dbReference type="Pfam" id="PF06985"/>
    </source>
</evidence>
<dbReference type="Pfam" id="PF06985">
    <property type="entry name" value="HET"/>
    <property type="match status" value="1"/>
</dbReference>
<accession>A0A8H4RDT4</accession>
<evidence type="ECO:0000256" key="2">
    <source>
        <dbReference type="SAM" id="Phobius"/>
    </source>
</evidence>
<dbReference type="EMBL" id="JAAMPI010001031">
    <property type="protein sequence ID" value="KAF4627078.1"/>
    <property type="molecule type" value="Genomic_DNA"/>
</dbReference>
<reference evidence="4 5" key="1">
    <citation type="submission" date="2020-03" db="EMBL/GenBank/DDBJ databases">
        <title>Draft Genome Sequence of Cudoniella acicularis.</title>
        <authorList>
            <person name="Buettner E."/>
            <person name="Kellner H."/>
        </authorList>
    </citation>
    <scope>NUCLEOTIDE SEQUENCE [LARGE SCALE GENOMIC DNA]</scope>
    <source>
        <strain evidence="4 5">DSM 108380</strain>
    </source>
</reference>
<feature type="domain" description="Heterokaryon incompatibility" evidence="3">
    <location>
        <begin position="447"/>
        <end position="531"/>
    </location>
</feature>
<feature type="region of interest" description="Disordered" evidence="1">
    <location>
        <begin position="910"/>
        <end position="936"/>
    </location>
</feature>
<keyword evidence="2" id="KW-1133">Transmembrane helix</keyword>
<gene>
    <name evidence="4" type="ORF">G7Y89_g11078</name>
</gene>
<dbReference type="Proteomes" id="UP000566819">
    <property type="component" value="Unassembled WGS sequence"/>
</dbReference>
<feature type="region of interest" description="Disordered" evidence="1">
    <location>
        <begin position="972"/>
        <end position="1005"/>
    </location>
</feature>
<evidence type="ECO:0000313" key="5">
    <source>
        <dbReference type="Proteomes" id="UP000566819"/>
    </source>
</evidence>